<accession>A0A0F9PA01</accession>
<name>A0A0F9PA01_9ZZZZ</name>
<sequence length="156" mass="17345">MTIIENTGRGPACPICNSTEYGSCGHLVADFDRTYGECLGGEIYDRQAEFSDLAERAFLMHLNQKTVLSVKKWGLDELWEITLGKFDPDEEYVELDGDIFQRVLIALLKDSGAFDVPEGLIDPGGPSMTSWVSLLFADDPSKVIDMAINKLKIELH</sequence>
<reference evidence="1" key="1">
    <citation type="journal article" date="2015" name="Nature">
        <title>Complex archaea that bridge the gap between prokaryotes and eukaryotes.</title>
        <authorList>
            <person name="Spang A."/>
            <person name="Saw J.H."/>
            <person name="Jorgensen S.L."/>
            <person name="Zaremba-Niedzwiedzka K."/>
            <person name="Martijn J."/>
            <person name="Lind A.E."/>
            <person name="van Eijk R."/>
            <person name="Schleper C."/>
            <person name="Guy L."/>
            <person name="Ettema T.J."/>
        </authorList>
    </citation>
    <scope>NUCLEOTIDE SEQUENCE</scope>
</reference>
<evidence type="ECO:0000313" key="1">
    <source>
        <dbReference type="EMBL" id="KKM90197.1"/>
    </source>
</evidence>
<protein>
    <submittedName>
        <fullName evidence="1">Uncharacterized protein</fullName>
    </submittedName>
</protein>
<dbReference type="AlphaFoldDB" id="A0A0F9PA01"/>
<gene>
    <name evidence="1" type="ORF">LCGC14_1241090</name>
</gene>
<proteinExistence type="predicted"/>
<dbReference type="EMBL" id="LAZR01006705">
    <property type="protein sequence ID" value="KKM90197.1"/>
    <property type="molecule type" value="Genomic_DNA"/>
</dbReference>
<comment type="caution">
    <text evidence="1">The sequence shown here is derived from an EMBL/GenBank/DDBJ whole genome shotgun (WGS) entry which is preliminary data.</text>
</comment>
<organism evidence="1">
    <name type="scientific">marine sediment metagenome</name>
    <dbReference type="NCBI Taxonomy" id="412755"/>
    <lineage>
        <taxon>unclassified sequences</taxon>
        <taxon>metagenomes</taxon>
        <taxon>ecological metagenomes</taxon>
    </lineage>
</organism>